<evidence type="ECO:0000313" key="1">
    <source>
        <dbReference type="EMBL" id="KAK8198528.1"/>
    </source>
</evidence>
<organism evidence="1 2">
    <name type="scientific">Zalaria obscura</name>
    <dbReference type="NCBI Taxonomy" id="2024903"/>
    <lineage>
        <taxon>Eukaryota</taxon>
        <taxon>Fungi</taxon>
        <taxon>Dikarya</taxon>
        <taxon>Ascomycota</taxon>
        <taxon>Pezizomycotina</taxon>
        <taxon>Dothideomycetes</taxon>
        <taxon>Dothideomycetidae</taxon>
        <taxon>Dothideales</taxon>
        <taxon>Zalariaceae</taxon>
        <taxon>Zalaria</taxon>
    </lineage>
</organism>
<name>A0ACC3S695_9PEZI</name>
<evidence type="ECO:0000313" key="2">
    <source>
        <dbReference type="Proteomes" id="UP001320706"/>
    </source>
</evidence>
<dbReference type="EMBL" id="JAMKPW020000040">
    <property type="protein sequence ID" value="KAK8198528.1"/>
    <property type="molecule type" value="Genomic_DNA"/>
</dbReference>
<sequence length="389" mass="41555">MLQLGNDDIVSASLGRMWKLVSGRCARQPTPVHAFCGAPHDPLGLAAICALAAQALDQRHASRDEPAWRESILYSRSPYSFKSTMSSKETQDTQASAGADAGASLGGSGNASVSQKKTSEKKKPQKLGQKQPPKQQQQPTPEASDKDDEAGEDADVNGEADGEEEQEQEQEPEPQMEEQPEQSQTRQQSRRRQSRGRGRKGVADSDTESIARSDVSAAGGRRQRQRQKKQGGGQQQQQQQQGGGGPLDSIGEGLPGGELVNGAGDMVQNTAGNAVNQVGDTAGKALGGLTGGGGQGGEEEDGKGEQLRLRLELNLDIEIQLKAKIHGDLTLGLLYVLQSTPLLTFCLTSIAATEHAYELAIYSRPVTLRHISWYDLVIYGVCICGKDTI</sequence>
<protein>
    <submittedName>
        <fullName evidence="1">Uncharacterized protein</fullName>
    </submittedName>
</protein>
<reference evidence="1" key="1">
    <citation type="submission" date="2024-02" db="EMBL/GenBank/DDBJ databases">
        <title>Metagenome Assembled Genome of Zalaria obscura JY119.</title>
        <authorList>
            <person name="Vighnesh L."/>
            <person name="Jagadeeshwari U."/>
            <person name="Venkata Ramana C."/>
            <person name="Sasikala C."/>
        </authorList>
    </citation>
    <scope>NUCLEOTIDE SEQUENCE</scope>
    <source>
        <strain evidence="1">JY119</strain>
    </source>
</reference>
<gene>
    <name evidence="1" type="ORF">M8818_006395</name>
</gene>
<keyword evidence="2" id="KW-1185">Reference proteome</keyword>
<proteinExistence type="predicted"/>
<accession>A0ACC3S695</accession>
<comment type="caution">
    <text evidence="1">The sequence shown here is derived from an EMBL/GenBank/DDBJ whole genome shotgun (WGS) entry which is preliminary data.</text>
</comment>
<dbReference type="Proteomes" id="UP001320706">
    <property type="component" value="Unassembled WGS sequence"/>
</dbReference>